<protein>
    <submittedName>
        <fullName evidence="1">Uncharacterized protein</fullName>
    </submittedName>
</protein>
<name>A0A561WS98_ACTTI</name>
<dbReference type="RefSeq" id="WP_145830795.1">
    <property type="nucleotide sequence ID" value="NZ_BOMX01000122.1"/>
</dbReference>
<comment type="caution">
    <text evidence="1">The sequence shown here is derived from an EMBL/GenBank/DDBJ whole genome shotgun (WGS) entry which is preliminary data.</text>
</comment>
<proteinExistence type="predicted"/>
<organism evidence="1 2">
    <name type="scientific">Actinoplanes teichomyceticus</name>
    <dbReference type="NCBI Taxonomy" id="1867"/>
    <lineage>
        <taxon>Bacteria</taxon>
        <taxon>Bacillati</taxon>
        <taxon>Actinomycetota</taxon>
        <taxon>Actinomycetes</taxon>
        <taxon>Micromonosporales</taxon>
        <taxon>Micromonosporaceae</taxon>
        <taxon>Actinoplanes</taxon>
    </lineage>
</organism>
<dbReference type="EMBL" id="VIWY01000001">
    <property type="protein sequence ID" value="TWG26739.1"/>
    <property type="molecule type" value="Genomic_DNA"/>
</dbReference>
<keyword evidence="2" id="KW-1185">Reference proteome</keyword>
<dbReference type="AlphaFoldDB" id="A0A561WS98"/>
<dbReference type="Proteomes" id="UP000320239">
    <property type="component" value="Unassembled WGS sequence"/>
</dbReference>
<sequence length="288" mass="31707">MAEAPGHLLGQIIGGVLEAALKPVLQDLARKHDLYLDSFGDRPGVRSGKKVTWRDGKGNGHDLDFVLERGGTRSKQGNPAAFIESAWRRYTKHSKAKAQEISGALDPVLMAWAKVKPTGAAVVAGEWTKPALTQLTTNGYVVLHFDFVRTVAVFSRHGIDINGLGEGTPDHFWQKQCDAFNGKSLPKRQELAADLRETMKKDLEVFVAELEGRIIRKVDYVTVVPLHGNPQQFTELEQAILAIDSYSIGPATARFIRFEVRLVYTNGDHIEASFAGAIDAIAFLRTFA</sequence>
<accession>A0A561WS98</accession>
<evidence type="ECO:0000313" key="1">
    <source>
        <dbReference type="EMBL" id="TWG26739.1"/>
    </source>
</evidence>
<evidence type="ECO:0000313" key="2">
    <source>
        <dbReference type="Proteomes" id="UP000320239"/>
    </source>
</evidence>
<gene>
    <name evidence="1" type="ORF">FHX34_1011737</name>
</gene>
<dbReference type="OrthoDB" id="7061039at2"/>
<reference evidence="1 2" key="1">
    <citation type="submission" date="2019-06" db="EMBL/GenBank/DDBJ databases">
        <title>Sequencing the genomes of 1000 actinobacteria strains.</title>
        <authorList>
            <person name="Klenk H.-P."/>
        </authorList>
    </citation>
    <scope>NUCLEOTIDE SEQUENCE [LARGE SCALE GENOMIC DNA]</scope>
    <source>
        <strain evidence="1 2">DSM 43866</strain>
    </source>
</reference>